<keyword evidence="1" id="KW-0614">Plasmid</keyword>
<evidence type="ECO:0000313" key="1">
    <source>
        <dbReference type="EMBL" id="QQC68001.1"/>
    </source>
</evidence>
<keyword evidence="2" id="KW-1185">Reference proteome</keyword>
<dbReference type="Proteomes" id="UP000595610">
    <property type="component" value="Plasmid unnamed"/>
</dbReference>
<accession>A0A7T4NA20</accession>
<dbReference type="KEGG" id="pgis:I6I06_28680"/>
<reference evidence="1 2" key="1">
    <citation type="submission" date="2020-12" db="EMBL/GenBank/DDBJ databases">
        <title>FDA dAtabase for Regulatory Grade micrObial Sequences (FDA-ARGOS): Supporting development and validation of Infectious Disease Dx tests.</title>
        <authorList>
            <person name="Nelson B."/>
            <person name="Plummer A."/>
            <person name="Tallon L."/>
            <person name="Sadzewicz L."/>
            <person name="Zhao X."/>
            <person name="Boylan J."/>
            <person name="Ott S."/>
            <person name="Bowen H."/>
            <person name="Vavikolanu K."/>
            <person name="Mehta A."/>
            <person name="Aluvathingal J."/>
            <person name="Nadendla S."/>
            <person name="Myers T."/>
            <person name="Yan Y."/>
            <person name="Sichtig H."/>
        </authorList>
    </citation>
    <scope>NUCLEOTIDE SEQUENCE [LARGE SCALE GENOMIC DNA]</scope>
    <source>
        <strain evidence="1 2">FDAARGOS_1049</strain>
        <plasmid evidence="1 2">unnamed</plasmid>
    </source>
</reference>
<dbReference type="Pfam" id="PF13557">
    <property type="entry name" value="Phenol_MetA_deg"/>
    <property type="match status" value="1"/>
</dbReference>
<dbReference type="EMBL" id="CP066077">
    <property type="protein sequence ID" value="QQC68001.1"/>
    <property type="molecule type" value="Genomic_DNA"/>
</dbReference>
<dbReference type="InterPro" id="IPR025737">
    <property type="entry name" value="FApF"/>
</dbReference>
<dbReference type="AlphaFoldDB" id="A0A7T4NA20"/>
<name>A0A7T4NA20_9BURK</name>
<organism evidence="1 2">
    <name type="scientific">Paraburkholderia ginsengisoli</name>
    <dbReference type="NCBI Taxonomy" id="311231"/>
    <lineage>
        <taxon>Bacteria</taxon>
        <taxon>Pseudomonadati</taxon>
        <taxon>Pseudomonadota</taxon>
        <taxon>Betaproteobacteria</taxon>
        <taxon>Burkholderiales</taxon>
        <taxon>Burkholderiaceae</taxon>
        <taxon>Paraburkholderia</taxon>
    </lineage>
</organism>
<sequence length="287" mass="31478">MLAMLPASVHAGSARDYLNAPVDTWLTSYNAGYATSVTPEDGMDVTSSTRANVLSQSVVVTRIMDYWGRTGGVSAILPYRHVSASSDAFSASNHGVSDIALLWQINLFGGPALTREQFRYFVPQTYSSFHFFVGTPLGEYDPTNALNPSSNRWTFRPTINYSYTPDQGRTWLETYVSAAIFTTNGDYRVGNASDLTQKPLFVIEGHASRNVTSTLWLSADAYYNIGGETRIDGVDQHNAANTLRLGAGLGWRFRPGGDLVLNYEGVVAKPAGQPEAQTVRLTVRQLW</sequence>
<proteinExistence type="predicted"/>
<evidence type="ECO:0000313" key="2">
    <source>
        <dbReference type="Proteomes" id="UP000595610"/>
    </source>
</evidence>
<gene>
    <name evidence="1" type="ORF">I6I06_28680</name>
</gene>
<geneLocation type="plasmid" evidence="1 2">
    <name>unnamed</name>
</geneLocation>
<protein>
    <submittedName>
        <fullName evidence="1">Transporter</fullName>
    </submittedName>
</protein>